<feature type="binding site" evidence="3">
    <location>
        <position position="141"/>
    </location>
    <ligand>
        <name>a divalent metal cation</name>
        <dbReference type="ChEBI" id="CHEBI:60240"/>
    </ligand>
</feature>
<sequence>MTDRPYAVTMARYNAWQNASLLAAAKTLPEGDLDRDRGAFFGTIRRTFSHLLWADAVWLARFTGAEVPPGGIADSTGLAADWSDFRRQRTALDADILHWATALPAAGPEGDLAWFSGATGRTVTRPRRLLLLHLFNHQTHHRGQIHAMLTAAGAHPDATDIWLMPDGSATGSGDGTG</sequence>
<dbReference type="OrthoDB" id="9807509at2"/>
<dbReference type="EMBL" id="QKZL01000017">
    <property type="protein sequence ID" value="PZX13618.1"/>
    <property type="molecule type" value="Genomic_DNA"/>
</dbReference>
<dbReference type="AlphaFoldDB" id="A0A2W7N0G9"/>
<evidence type="ECO:0000313" key="5">
    <source>
        <dbReference type="Proteomes" id="UP000248916"/>
    </source>
</evidence>
<evidence type="ECO:0000256" key="3">
    <source>
        <dbReference type="PIRSR" id="PIRSR607837-1"/>
    </source>
</evidence>
<comment type="similarity">
    <text evidence="1">Belongs to the DinB family.</text>
</comment>
<dbReference type="Pfam" id="PF05163">
    <property type="entry name" value="DinB"/>
    <property type="match status" value="1"/>
</dbReference>
<dbReference type="InterPro" id="IPR034660">
    <property type="entry name" value="DinB/YfiT-like"/>
</dbReference>
<dbReference type="Proteomes" id="UP000248916">
    <property type="component" value="Unassembled WGS sequence"/>
</dbReference>
<protein>
    <submittedName>
        <fullName evidence="4">Putative damage-inducible protein DinB</fullName>
    </submittedName>
</protein>
<evidence type="ECO:0000256" key="1">
    <source>
        <dbReference type="ARBA" id="ARBA00008635"/>
    </source>
</evidence>
<gene>
    <name evidence="4" type="ORF">LX81_03167</name>
</gene>
<dbReference type="GO" id="GO:0046872">
    <property type="term" value="F:metal ion binding"/>
    <property type="evidence" value="ECO:0007669"/>
    <property type="project" value="UniProtKB-KW"/>
</dbReference>
<dbReference type="RefSeq" id="WP_111538248.1">
    <property type="nucleotide sequence ID" value="NZ_QKZL01000017.1"/>
</dbReference>
<feature type="binding site" evidence="3">
    <location>
        <position position="137"/>
    </location>
    <ligand>
        <name>a divalent metal cation</name>
        <dbReference type="ChEBI" id="CHEBI:60240"/>
    </ligand>
</feature>
<dbReference type="SUPFAM" id="SSF109854">
    <property type="entry name" value="DinB/YfiT-like putative metalloenzymes"/>
    <property type="match status" value="1"/>
</dbReference>
<accession>A0A2W7N0G9</accession>
<keyword evidence="2 3" id="KW-0479">Metal-binding</keyword>
<keyword evidence="5" id="KW-1185">Reference proteome</keyword>
<dbReference type="Gene3D" id="1.20.120.450">
    <property type="entry name" value="dinb family like domain"/>
    <property type="match status" value="1"/>
</dbReference>
<name>A0A2W7N0G9_9RHOB</name>
<dbReference type="PANTHER" id="PTHR37302:SF1">
    <property type="entry name" value="PROTEIN DINB"/>
    <property type="match status" value="1"/>
</dbReference>
<feature type="binding site" evidence="3">
    <location>
        <position position="50"/>
    </location>
    <ligand>
        <name>a divalent metal cation</name>
        <dbReference type="ChEBI" id="CHEBI:60240"/>
    </ligand>
</feature>
<reference evidence="4 5" key="1">
    <citation type="submission" date="2018-06" db="EMBL/GenBank/DDBJ databases">
        <title>Genomic Encyclopedia of Archaeal and Bacterial Type Strains, Phase II (KMG-II): from individual species to whole genera.</title>
        <authorList>
            <person name="Goeker M."/>
        </authorList>
    </citation>
    <scope>NUCLEOTIDE SEQUENCE [LARGE SCALE GENOMIC DNA]</scope>
    <source>
        <strain evidence="4 5">DSM 22009</strain>
    </source>
</reference>
<proteinExistence type="inferred from homology"/>
<dbReference type="PANTHER" id="PTHR37302">
    <property type="entry name" value="SLR1116 PROTEIN"/>
    <property type="match status" value="1"/>
</dbReference>
<evidence type="ECO:0000313" key="4">
    <source>
        <dbReference type="EMBL" id="PZX13618.1"/>
    </source>
</evidence>
<organism evidence="4 5">
    <name type="scientific">Palleronia aestuarii</name>
    <dbReference type="NCBI Taxonomy" id="568105"/>
    <lineage>
        <taxon>Bacteria</taxon>
        <taxon>Pseudomonadati</taxon>
        <taxon>Pseudomonadota</taxon>
        <taxon>Alphaproteobacteria</taxon>
        <taxon>Rhodobacterales</taxon>
        <taxon>Roseobacteraceae</taxon>
        <taxon>Palleronia</taxon>
    </lineage>
</organism>
<comment type="caution">
    <text evidence="4">The sequence shown here is derived from an EMBL/GenBank/DDBJ whole genome shotgun (WGS) entry which is preliminary data.</text>
</comment>
<dbReference type="InterPro" id="IPR007837">
    <property type="entry name" value="DinB"/>
</dbReference>
<evidence type="ECO:0000256" key="2">
    <source>
        <dbReference type="ARBA" id="ARBA00022723"/>
    </source>
</evidence>